<dbReference type="Pfam" id="PF00296">
    <property type="entry name" value="Bac_luciferase"/>
    <property type="match status" value="1"/>
</dbReference>
<dbReference type="AlphaFoldDB" id="A0A3T1D680"/>
<keyword evidence="4" id="KW-0503">Monooxygenase</keyword>
<evidence type="ECO:0000256" key="4">
    <source>
        <dbReference type="ARBA" id="ARBA00023033"/>
    </source>
</evidence>
<dbReference type="InterPro" id="IPR036661">
    <property type="entry name" value="Luciferase-like_sf"/>
</dbReference>
<name>A0A3T1D680_9BACL</name>
<dbReference type="PANTHER" id="PTHR30011:SF16">
    <property type="entry name" value="C2H2 FINGER DOMAIN TRANSCRIPTION FACTOR (EUROFUNG)-RELATED"/>
    <property type="match status" value="1"/>
</dbReference>
<dbReference type="GO" id="GO:0016705">
    <property type="term" value="F:oxidoreductase activity, acting on paired donors, with incorporation or reduction of molecular oxygen"/>
    <property type="evidence" value="ECO:0007669"/>
    <property type="project" value="InterPro"/>
</dbReference>
<dbReference type="SUPFAM" id="SSF51679">
    <property type="entry name" value="Bacterial luciferase-like"/>
    <property type="match status" value="1"/>
</dbReference>
<feature type="binding site" evidence="6">
    <location>
        <position position="230"/>
    </location>
    <ligand>
        <name>FMN</name>
        <dbReference type="ChEBI" id="CHEBI:58210"/>
    </ligand>
</feature>
<dbReference type="EMBL" id="AP019400">
    <property type="protein sequence ID" value="BBI33587.1"/>
    <property type="molecule type" value="Genomic_DNA"/>
</dbReference>
<feature type="binding site" evidence="6">
    <location>
        <position position="158"/>
    </location>
    <ligand>
        <name>FMN</name>
        <dbReference type="ChEBI" id="CHEBI:58210"/>
    </ligand>
</feature>
<dbReference type="InterPro" id="IPR016215">
    <property type="entry name" value="NTA_MOA"/>
</dbReference>
<dbReference type="PANTHER" id="PTHR30011">
    <property type="entry name" value="ALKANESULFONATE MONOOXYGENASE-RELATED"/>
    <property type="match status" value="1"/>
</dbReference>
<gene>
    <name evidence="8" type="ORF">KCTCHS21_29860</name>
</gene>
<evidence type="ECO:0000313" key="8">
    <source>
        <dbReference type="EMBL" id="BBI33587.1"/>
    </source>
</evidence>
<accession>A0A3T1D680</accession>
<dbReference type="CDD" id="cd01095">
    <property type="entry name" value="Nitrilotriacetate_monoxgenase"/>
    <property type="match status" value="1"/>
</dbReference>
<dbReference type="NCBIfam" id="TIGR03860">
    <property type="entry name" value="FMN_nitrolo"/>
    <property type="match status" value="1"/>
</dbReference>
<dbReference type="PIRSF" id="PIRSF000337">
    <property type="entry name" value="NTA_MOA"/>
    <property type="match status" value="1"/>
</dbReference>
<sequence length="459" mass="52285">MPKRIKLNAVEVACPMQDNPGLWAYPDNEAHRYKELSYWTELAALLERGRFDAVFIGDMLGVFDVYEGKRDIAVRDAIFFPNFDPSLLIPVMANVTKHLNFAITYSITYEHPYTLARKMTSLDHLTNGRVGWNIVASYLDSAARNFGLDEQLGHDERYDRGDEFLEVCYKLWEASWEDDAVVRDKERLIYTDPDKVHDIRHEGKYFRVPGIHLSEPSPQRTPVIFQAGTSERGRAFAGKHAECVFLNPLSPEETKQVVDDTRRRAAAEGRDPAGILFFPKLTPIVAETEEEAYAKYRSYLAYTRPEGTLALLSAWTGIDFSTYDQEELLKFIEKSKEGRTYLIDQFEKDNNWTTQKLAEFFAFGGLGALTIGTPAQIADKMEYYIDVVGVDGFNIAYITKPDSLKDFIDLVVPELQRRNRVQLEYGEGTFRETLFGQQAQLPPDHPGAGYRIRGGQPIG</sequence>
<keyword evidence="3" id="KW-0560">Oxidoreductase</keyword>
<evidence type="ECO:0000256" key="3">
    <source>
        <dbReference type="ARBA" id="ARBA00023002"/>
    </source>
</evidence>
<evidence type="ECO:0000256" key="1">
    <source>
        <dbReference type="ARBA" id="ARBA00022630"/>
    </source>
</evidence>
<organism evidence="8 9">
    <name type="scientific">Cohnella abietis</name>
    <dbReference type="NCBI Taxonomy" id="2507935"/>
    <lineage>
        <taxon>Bacteria</taxon>
        <taxon>Bacillati</taxon>
        <taxon>Bacillota</taxon>
        <taxon>Bacilli</taxon>
        <taxon>Bacillales</taxon>
        <taxon>Paenibacillaceae</taxon>
        <taxon>Cohnella</taxon>
    </lineage>
</organism>
<keyword evidence="9" id="KW-1185">Reference proteome</keyword>
<dbReference type="InterPro" id="IPR051260">
    <property type="entry name" value="Diverse_substr_monoxygenases"/>
</dbReference>
<comment type="similarity">
    <text evidence="5">Belongs to the NtaA/SnaA/DszA monooxygenase family.</text>
</comment>
<evidence type="ECO:0000313" key="9">
    <source>
        <dbReference type="Proteomes" id="UP000289856"/>
    </source>
</evidence>
<feature type="binding site" evidence="6">
    <location>
        <position position="154"/>
    </location>
    <ligand>
        <name>FMN</name>
        <dbReference type="ChEBI" id="CHEBI:58210"/>
    </ligand>
</feature>
<dbReference type="Proteomes" id="UP000289856">
    <property type="component" value="Chromosome"/>
</dbReference>
<dbReference type="KEGG" id="cohn:KCTCHS21_29860"/>
<feature type="binding site" evidence="6">
    <location>
        <position position="58"/>
    </location>
    <ligand>
        <name>FMN</name>
        <dbReference type="ChEBI" id="CHEBI:58210"/>
    </ligand>
</feature>
<evidence type="ECO:0000256" key="6">
    <source>
        <dbReference type="PIRSR" id="PIRSR000337-1"/>
    </source>
</evidence>
<keyword evidence="1 6" id="KW-0285">Flavoprotein</keyword>
<feature type="domain" description="Luciferase-like" evidence="7">
    <location>
        <begin position="31"/>
        <end position="386"/>
    </location>
</feature>
<reference evidence="8 9" key="1">
    <citation type="submission" date="2019-01" db="EMBL/GenBank/DDBJ databases">
        <title>Complete genome sequence of Cohnella hallensis HS21 isolated from Korean fir (Abies koreana) rhizospheric soil.</title>
        <authorList>
            <person name="Jiang L."/>
            <person name="Kang S.W."/>
            <person name="Kim S."/>
            <person name="Jung J."/>
            <person name="Kim C.Y."/>
            <person name="Kim D.H."/>
            <person name="Kim S.W."/>
            <person name="Lee J."/>
        </authorList>
    </citation>
    <scope>NUCLEOTIDE SEQUENCE [LARGE SCALE GENOMIC DNA]</scope>
    <source>
        <strain evidence="8 9">HS21</strain>
    </source>
</reference>
<dbReference type="GO" id="GO:0004497">
    <property type="term" value="F:monooxygenase activity"/>
    <property type="evidence" value="ECO:0007669"/>
    <property type="project" value="UniProtKB-KW"/>
</dbReference>
<evidence type="ECO:0000256" key="2">
    <source>
        <dbReference type="ARBA" id="ARBA00022643"/>
    </source>
</evidence>
<feature type="binding site" evidence="6">
    <location>
        <position position="104"/>
    </location>
    <ligand>
        <name>FMN</name>
        <dbReference type="ChEBI" id="CHEBI:58210"/>
    </ligand>
</feature>
<dbReference type="Gene3D" id="3.20.20.30">
    <property type="entry name" value="Luciferase-like domain"/>
    <property type="match status" value="1"/>
</dbReference>
<evidence type="ECO:0000256" key="5">
    <source>
        <dbReference type="ARBA" id="ARBA00033748"/>
    </source>
</evidence>
<keyword evidence="2 6" id="KW-0288">FMN</keyword>
<evidence type="ECO:0000259" key="7">
    <source>
        <dbReference type="Pfam" id="PF00296"/>
    </source>
</evidence>
<proteinExistence type="inferred from homology"/>
<dbReference type="InterPro" id="IPR011251">
    <property type="entry name" value="Luciferase-like_dom"/>
</dbReference>
<dbReference type="OrthoDB" id="3265338at2"/>
<protein>
    <recommendedName>
        <fullName evidence="7">Luciferase-like domain-containing protein</fullName>
    </recommendedName>
</protein>